<evidence type="ECO:0000313" key="1">
    <source>
        <dbReference type="EMBL" id="CAB4011282.1"/>
    </source>
</evidence>
<keyword evidence="2" id="KW-1185">Reference proteome</keyword>
<evidence type="ECO:0000313" key="2">
    <source>
        <dbReference type="Proteomes" id="UP001152795"/>
    </source>
</evidence>
<comment type="caution">
    <text evidence="1">The sequence shown here is derived from an EMBL/GenBank/DDBJ whole genome shotgun (WGS) entry which is preliminary data.</text>
</comment>
<sequence>MNLQLSNFIGCFPVSTAIGDIASGKSTALHVISKMMGMHMVSQSSGEFVASDLSKRTIPLSWDDPTHPSLLRQPFVSAFNGLGSQTKLRGNEIPLTSFLLTINFKMDDDMRLFAFEIVKLVDDSSIVSTMEVDNYLNTDFLPFIRSMYAESAKALTSFEEFFNLLLQAIIKCGYKKDKLSKWIKPVVHGRKEKIDYLMLIIQNTTSTIENAGFQRISDKNIRDLAKGMQHANVNHKASFAVFGLVDKDDTEDVDDDDERVSLDQTHECLRCADLQEEIRITDEKVEAKAKETEDVHEQQILEIKRRHEEELESF</sequence>
<dbReference type="Proteomes" id="UP001152795">
    <property type="component" value="Unassembled WGS sequence"/>
</dbReference>
<accession>A0A6S7J1G2</accession>
<name>A0A6S7J1G2_PARCT</name>
<protein>
    <submittedName>
        <fullName evidence="1">Uncharacterized protein</fullName>
    </submittedName>
</protein>
<dbReference type="EMBL" id="CACRXK020007097">
    <property type="protein sequence ID" value="CAB4011282.1"/>
    <property type="molecule type" value="Genomic_DNA"/>
</dbReference>
<proteinExistence type="predicted"/>
<gene>
    <name evidence="1" type="ORF">PACLA_8A027975</name>
</gene>
<dbReference type="AlphaFoldDB" id="A0A6S7J1G2"/>
<organism evidence="1 2">
    <name type="scientific">Paramuricea clavata</name>
    <name type="common">Red gorgonian</name>
    <name type="synonym">Violescent sea-whip</name>
    <dbReference type="NCBI Taxonomy" id="317549"/>
    <lineage>
        <taxon>Eukaryota</taxon>
        <taxon>Metazoa</taxon>
        <taxon>Cnidaria</taxon>
        <taxon>Anthozoa</taxon>
        <taxon>Octocorallia</taxon>
        <taxon>Malacalcyonacea</taxon>
        <taxon>Plexauridae</taxon>
        <taxon>Paramuricea</taxon>
    </lineage>
</organism>
<reference evidence="1" key="1">
    <citation type="submission" date="2020-04" db="EMBL/GenBank/DDBJ databases">
        <authorList>
            <person name="Alioto T."/>
            <person name="Alioto T."/>
            <person name="Gomez Garrido J."/>
        </authorList>
    </citation>
    <scope>NUCLEOTIDE SEQUENCE</scope>
    <source>
        <strain evidence="1">A484AB</strain>
    </source>
</reference>